<dbReference type="PANTHER" id="PTHR12001:SF69">
    <property type="entry name" value="ALL TRANS-POLYPRENYL-DIPHOSPHATE SYNTHASE PDSS1"/>
    <property type="match status" value="1"/>
</dbReference>
<evidence type="ECO:0000256" key="1">
    <source>
        <dbReference type="ARBA" id="ARBA00001946"/>
    </source>
</evidence>
<gene>
    <name evidence="7" type="ORF">LX16_3988</name>
</gene>
<keyword evidence="4" id="KW-0479">Metal-binding</keyword>
<protein>
    <submittedName>
        <fullName evidence="7">Heptaprenyl diphosphate synthase</fullName>
    </submittedName>
</protein>
<sequence length="331" mass="35314">MSLAQRATPLEFVDPRLEASVSSGLEVVERRLHEVVESGDPFLTEAASHLFKAGGKRFRPMLAITAAHFGDPTARGVIESALVMELTHLATLYHDDVMDEASKRRGAPSANSRWSNSIAILTGDYLFAVASELVAELGSETVSTQARTFSRLVHGQIAETVGPPDGVDPVKWYLHVLAEKTGSLIATAARLGAQFAGASTDVVDAVADFGETIGVAFQLSDDLLDIASDDDTSGKTQGTDLMEGVPTLPVLYAKIGEDTSPRLRELVSGPVAEEDLPETLELLRASPAMDRARQTLHEYGDRAKAITAELPACPARDALAGICDYMVARNA</sequence>
<dbReference type="GO" id="GO:0046872">
    <property type="term" value="F:metal ion binding"/>
    <property type="evidence" value="ECO:0007669"/>
    <property type="project" value="UniProtKB-KW"/>
</dbReference>
<evidence type="ECO:0000313" key="8">
    <source>
        <dbReference type="Proteomes" id="UP000321617"/>
    </source>
</evidence>
<evidence type="ECO:0000256" key="2">
    <source>
        <dbReference type="ARBA" id="ARBA00006706"/>
    </source>
</evidence>
<dbReference type="Pfam" id="PF00348">
    <property type="entry name" value="polyprenyl_synt"/>
    <property type="match status" value="1"/>
</dbReference>
<dbReference type="Proteomes" id="UP000321617">
    <property type="component" value="Unassembled WGS sequence"/>
</dbReference>
<dbReference type="GO" id="GO:0008299">
    <property type="term" value="P:isoprenoid biosynthetic process"/>
    <property type="evidence" value="ECO:0007669"/>
    <property type="project" value="InterPro"/>
</dbReference>
<evidence type="ECO:0000313" key="7">
    <source>
        <dbReference type="EMBL" id="TWJ10569.1"/>
    </source>
</evidence>
<comment type="cofactor">
    <cofactor evidence="1">
        <name>Mg(2+)</name>
        <dbReference type="ChEBI" id="CHEBI:18420"/>
    </cofactor>
</comment>
<keyword evidence="8" id="KW-1185">Reference proteome</keyword>
<keyword evidence="5" id="KW-0460">Magnesium</keyword>
<evidence type="ECO:0000256" key="4">
    <source>
        <dbReference type="ARBA" id="ARBA00022723"/>
    </source>
</evidence>
<dbReference type="PANTHER" id="PTHR12001">
    <property type="entry name" value="GERANYLGERANYL PYROPHOSPHATE SYNTHASE"/>
    <property type="match status" value="1"/>
</dbReference>
<comment type="similarity">
    <text evidence="2 6">Belongs to the FPP/GGPP synthase family.</text>
</comment>
<comment type="caution">
    <text evidence="7">The sequence shown here is derived from an EMBL/GenBank/DDBJ whole genome shotgun (WGS) entry which is preliminary data.</text>
</comment>
<proteinExistence type="inferred from homology"/>
<evidence type="ECO:0000256" key="5">
    <source>
        <dbReference type="ARBA" id="ARBA00022842"/>
    </source>
</evidence>
<dbReference type="Gene3D" id="1.10.600.10">
    <property type="entry name" value="Farnesyl Diphosphate Synthase"/>
    <property type="match status" value="1"/>
</dbReference>
<dbReference type="SFLD" id="SFLDS00005">
    <property type="entry name" value="Isoprenoid_Synthase_Type_I"/>
    <property type="match status" value="1"/>
</dbReference>
<dbReference type="GO" id="GO:0004659">
    <property type="term" value="F:prenyltransferase activity"/>
    <property type="evidence" value="ECO:0007669"/>
    <property type="project" value="InterPro"/>
</dbReference>
<organism evidence="7 8">
    <name type="scientific">Stackebrandtia albiflava</name>
    <dbReference type="NCBI Taxonomy" id="406432"/>
    <lineage>
        <taxon>Bacteria</taxon>
        <taxon>Bacillati</taxon>
        <taxon>Actinomycetota</taxon>
        <taxon>Actinomycetes</taxon>
        <taxon>Glycomycetales</taxon>
        <taxon>Glycomycetaceae</taxon>
        <taxon>Stackebrandtia</taxon>
    </lineage>
</organism>
<dbReference type="PROSITE" id="PS00444">
    <property type="entry name" value="POLYPRENYL_SYNTHASE_2"/>
    <property type="match status" value="1"/>
</dbReference>
<reference evidence="7 8" key="1">
    <citation type="journal article" date="2013" name="Stand. Genomic Sci.">
        <title>Genomic Encyclopedia of Type Strains, Phase I: The one thousand microbial genomes (KMG-I) project.</title>
        <authorList>
            <person name="Kyrpides N.C."/>
            <person name="Woyke T."/>
            <person name="Eisen J.A."/>
            <person name="Garrity G."/>
            <person name="Lilburn T.G."/>
            <person name="Beck B.J."/>
            <person name="Whitman W.B."/>
            <person name="Hugenholtz P."/>
            <person name="Klenk H.P."/>
        </authorList>
    </citation>
    <scope>NUCLEOTIDE SEQUENCE [LARGE SCALE GENOMIC DNA]</scope>
    <source>
        <strain evidence="7 8">DSM 45044</strain>
    </source>
</reference>
<dbReference type="InterPro" id="IPR000092">
    <property type="entry name" value="Polyprenyl_synt"/>
</dbReference>
<dbReference type="AlphaFoldDB" id="A0A562UY70"/>
<keyword evidence="3 6" id="KW-0808">Transferase</keyword>
<dbReference type="EMBL" id="VLLL01000007">
    <property type="protein sequence ID" value="TWJ10569.1"/>
    <property type="molecule type" value="Genomic_DNA"/>
</dbReference>
<evidence type="ECO:0000256" key="6">
    <source>
        <dbReference type="RuleBase" id="RU004466"/>
    </source>
</evidence>
<evidence type="ECO:0000256" key="3">
    <source>
        <dbReference type="ARBA" id="ARBA00022679"/>
    </source>
</evidence>
<dbReference type="CDD" id="cd00685">
    <property type="entry name" value="Trans_IPPS_HT"/>
    <property type="match status" value="1"/>
</dbReference>
<name>A0A562UY70_9ACTN</name>
<accession>A0A562UY70</accession>
<dbReference type="SFLD" id="SFLDG01017">
    <property type="entry name" value="Polyprenyl_Transferase_Like"/>
    <property type="match status" value="1"/>
</dbReference>
<dbReference type="InterPro" id="IPR008949">
    <property type="entry name" value="Isoprenoid_synthase_dom_sf"/>
</dbReference>
<dbReference type="SUPFAM" id="SSF48576">
    <property type="entry name" value="Terpenoid synthases"/>
    <property type="match status" value="1"/>
</dbReference>
<dbReference type="InterPro" id="IPR033749">
    <property type="entry name" value="Polyprenyl_synt_CS"/>
</dbReference>